<dbReference type="eggNOG" id="COG5587">
    <property type="taxonomic scope" value="Bacteria"/>
</dbReference>
<organism evidence="1 2">
    <name type="scientific">Geobacter metallireducens (strain ATCC 53774 / DSM 7210 / GS-15)</name>
    <dbReference type="NCBI Taxonomy" id="269799"/>
    <lineage>
        <taxon>Bacteria</taxon>
        <taxon>Pseudomonadati</taxon>
        <taxon>Thermodesulfobacteriota</taxon>
        <taxon>Desulfuromonadia</taxon>
        <taxon>Geobacterales</taxon>
        <taxon>Geobacteraceae</taxon>
        <taxon>Geobacter</taxon>
    </lineage>
</organism>
<dbReference type="KEGG" id="gme:Gmet_2951"/>
<evidence type="ECO:0008006" key="3">
    <source>
        <dbReference type="Google" id="ProtNLM"/>
    </source>
</evidence>
<dbReference type="PANTHER" id="PTHR36452">
    <property type="entry name" value="CHROMOSOME 12, WHOLE GENOME SHOTGUN SEQUENCE"/>
    <property type="match status" value="1"/>
</dbReference>
<dbReference type="InterPro" id="IPR012808">
    <property type="entry name" value="CHP02453"/>
</dbReference>
<reference evidence="1 2" key="2">
    <citation type="journal article" date="2009" name="BMC Microbiol.">
        <title>The genome sequence of Geobacter metallireducens: features of metabolism, physiology and regulation common and dissimilar to Geobacter sulfurreducens.</title>
        <authorList>
            <person name="Aklujkar M."/>
            <person name="Krushkal J."/>
            <person name="DiBartolo G."/>
            <person name="Lapidus A."/>
            <person name="Land M.L."/>
            <person name="Lovley D.R."/>
        </authorList>
    </citation>
    <scope>NUCLEOTIDE SEQUENCE [LARGE SCALE GENOMIC DNA]</scope>
    <source>
        <strain evidence="2">ATCC 53774 / DSM 7210 / GS-15</strain>
    </source>
</reference>
<dbReference type="Proteomes" id="UP000007073">
    <property type="component" value="Chromosome"/>
</dbReference>
<gene>
    <name evidence="1" type="ordered locus">Gmet_2951</name>
</gene>
<accession>Q39RF6</accession>
<dbReference type="AlphaFoldDB" id="Q39RF6"/>
<evidence type="ECO:0000313" key="2">
    <source>
        <dbReference type="Proteomes" id="UP000007073"/>
    </source>
</evidence>
<dbReference type="Pfam" id="PF09365">
    <property type="entry name" value="DUF2461"/>
    <property type="match status" value="1"/>
</dbReference>
<proteinExistence type="predicted"/>
<sequence length="239" mass="28190">MGRHRLVKEKAMDDRPRGTFTGFSPQTVTFLSSLAGNNTKAWFETHRGDYEERLLEPMKALVAELSDFMLSIDQDFVTVPGRAISRIHRDTRFSRDKSPYKTTLWITFKRQITEWRDAPCYFFELTACSYRFGMGFYSASKGTMDRLRETIERKPAQFRETVAFLGGQKRFVLEGEVYRRPLRHDLPEDLQEWHRRKNLYLVCNRQPDNALFSRKLVDDLRTGFGMLAPFYDYLLKARV</sequence>
<dbReference type="EMBL" id="CP000148">
    <property type="protein sequence ID" value="ABB33168.1"/>
    <property type="molecule type" value="Genomic_DNA"/>
</dbReference>
<name>Q39RF6_GEOMG</name>
<protein>
    <recommendedName>
        <fullName evidence="3">TIGR02453 family protein</fullName>
    </recommendedName>
</protein>
<dbReference type="PANTHER" id="PTHR36452:SF1">
    <property type="entry name" value="DUF2461 DOMAIN-CONTAINING PROTEIN"/>
    <property type="match status" value="1"/>
</dbReference>
<keyword evidence="2" id="KW-1185">Reference proteome</keyword>
<reference evidence="1 2" key="1">
    <citation type="submission" date="2005-10" db="EMBL/GenBank/DDBJ databases">
        <title>Complete sequence of Geobacter metallireducens GS-15.</title>
        <authorList>
            <consortium name="US DOE Joint Genome Institute"/>
            <person name="Copeland A."/>
            <person name="Lucas S."/>
            <person name="Lapidus A."/>
            <person name="Barry K."/>
            <person name="Detter J.C."/>
            <person name="Glavina T."/>
            <person name="Hammon N."/>
            <person name="Israni S."/>
            <person name="Pitluck S."/>
            <person name="Di Bartolo G."/>
            <person name="Chain P."/>
            <person name="Schmutz J."/>
            <person name="Larimer F."/>
            <person name="Land M."/>
            <person name="Kyrpides N."/>
            <person name="Ivanova N."/>
            <person name="Richardson P."/>
        </authorList>
    </citation>
    <scope>NUCLEOTIDE SEQUENCE [LARGE SCALE GENOMIC DNA]</scope>
    <source>
        <strain evidence="2">ATCC 53774 / DSM 7210 / GS-15</strain>
    </source>
</reference>
<evidence type="ECO:0000313" key="1">
    <source>
        <dbReference type="EMBL" id="ABB33168.1"/>
    </source>
</evidence>
<dbReference type="HOGENOM" id="CLU_036742_2_1_7"/>
<dbReference type="InterPro" id="IPR015996">
    <property type="entry name" value="UCP028451"/>
</dbReference>
<dbReference type="NCBIfam" id="TIGR02453">
    <property type="entry name" value="TIGR02453 family protein"/>
    <property type="match status" value="1"/>
</dbReference>
<dbReference type="PIRSF" id="PIRSF028451">
    <property type="entry name" value="UCP028451"/>
    <property type="match status" value="1"/>
</dbReference>
<dbReference type="STRING" id="269799.Gmet_2951"/>